<keyword evidence="3" id="KW-1185">Reference proteome</keyword>
<keyword evidence="2" id="KW-1133">Transmembrane helix</keyword>
<feature type="transmembrane region" description="Helical" evidence="2">
    <location>
        <begin position="163"/>
        <end position="183"/>
    </location>
</feature>
<gene>
    <name evidence="4" type="primary">LOC120251367</name>
</gene>
<dbReference type="InterPro" id="IPR029058">
    <property type="entry name" value="AB_hydrolase_fold"/>
</dbReference>
<keyword evidence="1" id="KW-0378">Hydrolase</keyword>
<dbReference type="PANTHER" id="PTHR48081">
    <property type="entry name" value="AB HYDROLASE SUPERFAMILY PROTEIN C4A8.06C"/>
    <property type="match status" value="1"/>
</dbReference>
<dbReference type="InterPro" id="IPR050300">
    <property type="entry name" value="GDXG_lipolytic_enzyme"/>
</dbReference>
<evidence type="ECO:0000256" key="2">
    <source>
        <dbReference type="SAM" id="Phobius"/>
    </source>
</evidence>
<evidence type="ECO:0000256" key="1">
    <source>
        <dbReference type="ARBA" id="ARBA00022801"/>
    </source>
</evidence>
<organism evidence="3 4">
    <name type="scientific">Dioscorea cayennensis subsp. rotundata</name>
    <name type="common">White Guinea yam</name>
    <name type="synonym">Dioscorea rotundata</name>
    <dbReference type="NCBI Taxonomy" id="55577"/>
    <lineage>
        <taxon>Eukaryota</taxon>
        <taxon>Viridiplantae</taxon>
        <taxon>Streptophyta</taxon>
        <taxon>Embryophyta</taxon>
        <taxon>Tracheophyta</taxon>
        <taxon>Spermatophyta</taxon>
        <taxon>Magnoliopsida</taxon>
        <taxon>Liliopsida</taxon>
        <taxon>Dioscoreales</taxon>
        <taxon>Dioscoreaceae</taxon>
        <taxon>Dioscorea</taxon>
    </lineage>
</organism>
<evidence type="ECO:0000313" key="3">
    <source>
        <dbReference type="Proteomes" id="UP001515500"/>
    </source>
</evidence>
<dbReference type="RefSeq" id="XP_039115837.1">
    <property type="nucleotide sequence ID" value="XM_039259903.1"/>
</dbReference>
<dbReference type="AlphaFoldDB" id="A0AB40ALQ8"/>
<accession>A0AB40ALQ8</accession>
<name>A0AB40ALQ8_DIOCR</name>
<feature type="transmembrane region" description="Helical" evidence="2">
    <location>
        <begin position="115"/>
        <end position="133"/>
    </location>
</feature>
<keyword evidence="2" id="KW-0812">Transmembrane</keyword>
<evidence type="ECO:0000313" key="4">
    <source>
        <dbReference type="RefSeq" id="XP_039115837.1"/>
    </source>
</evidence>
<dbReference type="SUPFAM" id="SSF53474">
    <property type="entry name" value="alpha/beta-Hydrolases"/>
    <property type="match status" value="1"/>
</dbReference>
<dbReference type="PANTHER" id="PTHR48081:SF33">
    <property type="entry name" value="KYNURENINE FORMAMIDASE"/>
    <property type="match status" value="1"/>
</dbReference>
<dbReference type="Gene3D" id="3.40.50.1820">
    <property type="entry name" value="alpha/beta hydrolase"/>
    <property type="match status" value="1"/>
</dbReference>
<proteinExistence type="predicted"/>
<dbReference type="Proteomes" id="UP001515500">
    <property type="component" value="Chromosome 20"/>
</dbReference>
<dbReference type="GO" id="GO:0016787">
    <property type="term" value="F:hydrolase activity"/>
    <property type="evidence" value="ECO:0007669"/>
    <property type="project" value="UniProtKB-KW"/>
</dbReference>
<keyword evidence="2" id="KW-0472">Membrane</keyword>
<sequence>MWSTPSFFYSFIVVAAARIYLVGQSAGAHIAACTLLDQTLKESGEGENATWSVSQIKAYFGISGGYNLLKLVDHFHSRGLYRSIFLSVMEGEESLRRYSPEVVVQDPHVRHAASLLPPIILFHGTAIILYLVMPEALTLNAGVETKLVLYRKTHAAIFLSGRWLLFSAVAVLQLSSLSIFLLIRCNHGNEINSVSLLVFLNLPCCHICTGLPGLGSNILVESKSVRKEVYKHELKVDMFWLEDPPLRGGKDELLEDIISVIHAGDTVALAEDAVACPTRRLIPEFMIQ</sequence>
<feature type="transmembrane region" description="Helical" evidence="2">
    <location>
        <begin position="6"/>
        <end position="23"/>
    </location>
</feature>
<reference evidence="4" key="1">
    <citation type="submission" date="2025-08" db="UniProtKB">
        <authorList>
            <consortium name="RefSeq"/>
        </authorList>
    </citation>
    <scope>IDENTIFICATION</scope>
</reference>
<dbReference type="GeneID" id="120251367"/>
<protein>
    <submittedName>
        <fullName evidence="4">Probable isoprenylcysteine alpha-carbonyl methylesterase ICMEL2</fullName>
    </submittedName>
</protein>